<protein>
    <submittedName>
        <fullName evidence="2">Methyltransferase domain-containing protein</fullName>
    </submittedName>
</protein>
<gene>
    <name evidence="2" type="ORF">SAMN04488589_2311</name>
</gene>
<dbReference type="CDD" id="cd02440">
    <property type="entry name" value="AdoMet_MTases"/>
    <property type="match status" value="1"/>
</dbReference>
<dbReference type="Gene3D" id="3.40.50.150">
    <property type="entry name" value="Vaccinia Virus protein VP39"/>
    <property type="match status" value="1"/>
</dbReference>
<dbReference type="Pfam" id="PF13649">
    <property type="entry name" value="Methyltransf_25"/>
    <property type="match status" value="1"/>
</dbReference>
<comment type="caution">
    <text evidence="2">The sequence shown here is derived from an EMBL/GenBank/DDBJ whole genome shotgun (WGS) entry which is preliminary data.</text>
</comment>
<name>A0A7Z7FF75_9EURY</name>
<organism evidence="2 3">
    <name type="scientific">Methanolobus vulcani</name>
    <dbReference type="NCBI Taxonomy" id="38026"/>
    <lineage>
        <taxon>Archaea</taxon>
        <taxon>Methanobacteriati</taxon>
        <taxon>Methanobacteriota</taxon>
        <taxon>Stenosarchaea group</taxon>
        <taxon>Methanomicrobia</taxon>
        <taxon>Methanosarcinales</taxon>
        <taxon>Methanosarcinaceae</taxon>
        <taxon>Methanolobus</taxon>
    </lineage>
</organism>
<reference evidence="2 3" key="1">
    <citation type="submission" date="2016-10" db="EMBL/GenBank/DDBJ databases">
        <authorList>
            <person name="Varghese N."/>
            <person name="Submissions S."/>
        </authorList>
    </citation>
    <scope>NUCLEOTIDE SEQUENCE [LARGE SCALE GENOMIC DNA]</scope>
    <source>
        <strain evidence="2 3">PL 12/M</strain>
    </source>
</reference>
<dbReference type="Proteomes" id="UP000199259">
    <property type="component" value="Unassembled WGS sequence"/>
</dbReference>
<dbReference type="EMBL" id="FNCA01000008">
    <property type="protein sequence ID" value="SDG16015.1"/>
    <property type="molecule type" value="Genomic_DNA"/>
</dbReference>
<dbReference type="GO" id="GO:0032259">
    <property type="term" value="P:methylation"/>
    <property type="evidence" value="ECO:0007669"/>
    <property type="project" value="UniProtKB-KW"/>
</dbReference>
<keyword evidence="2" id="KW-0489">Methyltransferase</keyword>
<proteinExistence type="predicted"/>
<dbReference type="GO" id="GO:0008168">
    <property type="term" value="F:methyltransferase activity"/>
    <property type="evidence" value="ECO:0007669"/>
    <property type="project" value="UniProtKB-KW"/>
</dbReference>
<dbReference type="InterPro" id="IPR041698">
    <property type="entry name" value="Methyltransf_25"/>
</dbReference>
<keyword evidence="3" id="KW-1185">Reference proteome</keyword>
<dbReference type="SUPFAM" id="SSF53335">
    <property type="entry name" value="S-adenosyl-L-methionine-dependent methyltransferases"/>
    <property type="match status" value="1"/>
</dbReference>
<dbReference type="AlphaFoldDB" id="A0A7Z7FF75"/>
<evidence type="ECO:0000313" key="2">
    <source>
        <dbReference type="EMBL" id="SDG16015.1"/>
    </source>
</evidence>
<dbReference type="InterPro" id="IPR050447">
    <property type="entry name" value="Erg6_SMT_methyltransf"/>
</dbReference>
<evidence type="ECO:0000259" key="1">
    <source>
        <dbReference type="Pfam" id="PF13649"/>
    </source>
</evidence>
<feature type="domain" description="Methyltransferase" evidence="1">
    <location>
        <begin position="48"/>
        <end position="143"/>
    </location>
</feature>
<dbReference type="PANTHER" id="PTHR44068">
    <property type="entry name" value="ZGC:194242"/>
    <property type="match status" value="1"/>
</dbReference>
<dbReference type="InterPro" id="IPR029063">
    <property type="entry name" value="SAM-dependent_MTases_sf"/>
</dbReference>
<keyword evidence="2" id="KW-0808">Transferase</keyword>
<dbReference type="PANTHER" id="PTHR44068:SF11">
    <property type="entry name" value="GERANYL DIPHOSPHATE 2-C-METHYLTRANSFERASE"/>
    <property type="match status" value="1"/>
</dbReference>
<sequence>MINIGANMESESAIFEIFDGLPRQGPGSNECTEKAFNMLSSLPAGTKILDIGCGVGMQTIHLAKICKDCHITATDIYQPFLDKLMENAAKAGVDGRITTVCASMDDLPFEAGEFDVIWAEGSIFILGFEKGISYWKRFLKSGGYMAVTENTWFTDEPSPEVVEFWQEIYPGIMNIPNTEKVIKAVGYDVIDNFKLPVSVWYEFYDNLEKRVDEISDNYKGNTEAEMILEFNRKEIKLFREIPDEYGYAFYIFQKNAN</sequence>
<evidence type="ECO:0000313" key="3">
    <source>
        <dbReference type="Proteomes" id="UP000199259"/>
    </source>
</evidence>
<accession>A0A7Z7FF75</accession>